<evidence type="ECO:0000256" key="3">
    <source>
        <dbReference type="ARBA" id="ARBA00022691"/>
    </source>
</evidence>
<evidence type="ECO:0000313" key="7">
    <source>
        <dbReference type="EMBL" id="KAF0321554.1"/>
    </source>
</evidence>
<comment type="pathway">
    <text evidence="1">Secondary metabolite biosynthesis.</text>
</comment>
<dbReference type="PANTHER" id="PTHR35897">
    <property type="entry name" value="METHYLTRANSFERASE AUSD"/>
    <property type="match status" value="1"/>
</dbReference>
<dbReference type="AlphaFoldDB" id="A0A8H3W7K0"/>
<comment type="caution">
    <text evidence="7">The sequence shown here is derived from an EMBL/GenBank/DDBJ whole genome shotgun (WGS) entry which is preliminary data.</text>
</comment>
<comment type="similarity">
    <text evidence="4">Belongs to the class I-like SAM-binding methyltransferase superfamily.</text>
</comment>
<evidence type="ECO:0000256" key="4">
    <source>
        <dbReference type="ARBA" id="ARBA00038314"/>
    </source>
</evidence>
<dbReference type="PANTHER" id="PTHR35897:SF1">
    <property type="entry name" value="METHYLTRANSFERASE AUSD"/>
    <property type="match status" value="1"/>
</dbReference>
<evidence type="ECO:0000313" key="8">
    <source>
        <dbReference type="Proteomes" id="UP000434172"/>
    </source>
</evidence>
<feature type="compositionally biased region" description="Basic and acidic residues" evidence="5">
    <location>
        <begin position="316"/>
        <end position="327"/>
    </location>
</feature>
<gene>
    <name evidence="7" type="ORF">GQ607_011224</name>
</gene>
<reference evidence="7 8" key="1">
    <citation type="submission" date="2019-12" db="EMBL/GenBank/DDBJ databases">
        <title>A genome sequence resource for the geographically widespread anthracnose pathogen Colletotrichum asianum.</title>
        <authorList>
            <person name="Meng Y."/>
        </authorList>
    </citation>
    <scope>NUCLEOTIDE SEQUENCE [LARGE SCALE GENOMIC DNA]</scope>
    <source>
        <strain evidence="7 8">ICMP 18580</strain>
    </source>
</reference>
<dbReference type="InterPro" id="IPR029063">
    <property type="entry name" value="SAM-dependent_MTases_sf"/>
</dbReference>
<feature type="region of interest" description="Disordered" evidence="5">
    <location>
        <begin position="301"/>
        <end position="327"/>
    </location>
</feature>
<proteinExistence type="inferred from homology"/>
<evidence type="ECO:0000259" key="6">
    <source>
        <dbReference type="Pfam" id="PF13649"/>
    </source>
</evidence>
<evidence type="ECO:0000256" key="2">
    <source>
        <dbReference type="ARBA" id="ARBA00022679"/>
    </source>
</evidence>
<dbReference type="Pfam" id="PF13649">
    <property type="entry name" value="Methyltransf_25"/>
    <property type="match status" value="1"/>
</dbReference>
<dbReference type="InterPro" id="IPR041698">
    <property type="entry name" value="Methyltransf_25"/>
</dbReference>
<sequence length="464" mass="53133">MTKEFFESADVPAEQTWMYEKELPEGYEASRALLRDYSGIPAGEMDNHIRRIRDSLWKVFHYPCIGRWRFLLLADPQDALYQKVLGRLTQADSGDTLLDLGTCVGQALRQLAHDGVDSSRLYGADVQREFLDIGYDLFRDKGRFRGTLVAGDVLDPADTGLSVLNGQISIIWANAFFHLFDWKQQVMAAERIIKFLKPGLQDGLVFGRHLGTTEPKESDNRGRRMYLHDQASFQHLWDEVGAKTGTKWKVWWEHVAAVDSLPGFGDTARMSRYAVYQPPHTLISSLKMATNPPRYTFVSPSEGCENAPPLPSDLNEDGKSCRNPPREGLSEAYESFPAPLSNGRRGGFDIHIYHFQNNPDQVKHAKNLWERIRREFPELRIYRFWEKPVGPHPVAMFEVNLFTPAQFGAFIPWLAIYRGPLSVLVHPNTDEEGNHNAIELRNHTQRAIWMGERIPLDTTLFYRD</sequence>
<accession>A0A8H3W7K0</accession>
<feature type="domain" description="Methyltransferase" evidence="6">
    <location>
        <begin position="98"/>
        <end position="199"/>
    </location>
</feature>
<keyword evidence="8" id="KW-1185">Reference proteome</keyword>
<dbReference type="InterPro" id="IPR014980">
    <property type="entry name" value="DOPA_dioxygen"/>
</dbReference>
<keyword evidence="3" id="KW-0949">S-adenosyl-L-methionine</keyword>
<keyword evidence="2" id="KW-0808">Transferase</keyword>
<evidence type="ECO:0000256" key="1">
    <source>
        <dbReference type="ARBA" id="ARBA00005179"/>
    </source>
</evidence>
<dbReference type="GO" id="GO:0016740">
    <property type="term" value="F:transferase activity"/>
    <property type="evidence" value="ECO:0007669"/>
    <property type="project" value="UniProtKB-KW"/>
</dbReference>
<dbReference type="Proteomes" id="UP000434172">
    <property type="component" value="Unassembled WGS sequence"/>
</dbReference>
<dbReference type="SUPFAM" id="SSF143410">
    <property type="entry name" value="DOPA-like"/>
    <property type="match status" value="1"/>
</dbReference>
<dbReference type="InterPro" id="IPR051654">
    <property type="entry name" value="Meroterpenoid_MTases"/>
</dbReference>
<dbReference type="Gene3D" id="3.40.50.150">
    <property type="entry name" value="Vaccinia Virus protein VP39"/>
    <property type="match status" value="1"/>
</dbReference>
<evidence type="ECO:0000256" key="5">
    <source>
        <dbReference type="SAM" id="MobiDB-lite"/>
    </source>
</evidence>
<dbReference type="EMBL" id="WOWK01000070">
    <property type="protein sequence ID" value="KAF0321554.1"/>
    <property type="molecule type" value="Genomic_DNA"/>
</dbReference>
<dbReference type="SUPFAM" id="SSF53335">
    <property type="entry name" value="S-adenosyl-L-methionine-dependent methyltransferases"/>
    <property type="match status" value="1"/>
</dbReference>
<dbReference type="Gene3D" id="3.30.70.1240">
    <property type="entry name" value="DOPA-like domains"/>
    <property type="match status" value="1"/>
</dbReference>
<dbReference type="Pfam" id="PF08883">
    <property type="entry name" value="DOPA_dioxygen"/>
    <property type="match status" value="1"/>
</dbReference>
<protein>
    <submittedName>
        <fullName evidence="7">Porphobilinogen deaminase</fullName>
    </submittedName>
</protein>
<dbReference type="OrthoDB" id="2094832at2759"/>
<organism evidence="7 8">
    <name type="scientific">Colletotrichum asianum</name>
    <dbReference type="NCBI Taxonomy" id="702518"/>
    <lineage>
        <taxon>Eukaryota</taxon>
        <taxon>Fungi</taxon>
        <taxon>Dikarya</taxon>
        <taxon>Ascomycota</taxon>
        <taxon>Pezizomycotina</taxon>
        <taxon>Sordariomycetes</taxon>
        <taxon>Hypocreomycetidae</taxon>
        <taxon>Glomerellales</taxon>
        <taxon>Glomerellaceae</taxon>
        <taxon>Colletotrichum</taxon>
        <taxon>Colletotrichum gloeosporioides species complex</taxon>
    </lineage>
</organism>
<dbReference type="InterPro" id="IPR023389">
    <property type="entry name" value="DOPA-like_sf"/>
</dbReference>
<name>A0A8H3W7K0_9PEZI</name>